<dbReference type="Proteomes" id="UP001144256">
    <property type="component" value="Unassembled WGS sequence"/>
</dbReference>
<dbReference type="SUPFAM" id="SSF51695">
    <property type="entry name" value="PLC-like phosphodiesterases"/>
    <property type="match status" value="1"/>
</dbReference>
<dbReference type="AlphaFoldDB" id="A0A9W5YC60"/>
<keyword evidence="3" id="KW-1185">Reference proteome</keyword>
<dbReference type="GO" id="GO:0006629">
    <property type="term" value="P:lipid metabolic process"/>
    <property type="evidence" value="ECO:0007669"/>
    <property type="project" value="InterPro"/>
</dbReference>
<accession>A0A9W5YC60</accession>
<comment type="caution">
    <text evidence="2">The sequence shown here is derived from an EMBL/GenBank/DDBJ whole genome shotgun (WGS) entry which is preliminary data.</text>
</comment>
<dbReference type="InterPro" id="IPR017946">
    <property type="entry name" value="PLC-like_Pdiesterase_TIM-brl"/>
</dbReference>
<evidence type="ECO:0000313" key="2">
    <source>
        <dbReference type="EMBL" id="GKX29244.1"/>
    </source>
</evidence>
<name>A0A9W5YC60_9FIRM</name>
<gene>
    <name evidence="2" type="ORF">SH1V18_17240</name>
</gene>
<dbReference type="InterPro" id="IPR030395">
    <property type="entry name" value="GP_PDE_dom"/>
</dbReference>
<dbReference type="EMBL" id="BRLB01000003">
    <property type="protein sequence ID" value="GKX29244.1"/>
    <property type="molecule type" value="Genomic_DNA"/>
</dbReference>
<dbReference type="GO" id="GO:0008081">
    <property type="term" value="F:phosphoric diester hydrolase activity"/>
    <property type="evidence" value="ECO:0007669"/>
    <property type="project" value="InterPro"/>
</dbReference>
<feature type="domain" description="GP-PDE" evidence="1">
    <location>
        <begin position="10"/>
        <end position="247"/>
    </location>
</feature>
<sequence length="252" mass="29415">MEKRMKWLAEDKIAHRGYHNDKYPENSIGAFRRAIDYGFSIELDIHLLLDGEIVVFHDDNLKRVTEIDKDIEKCTYEDIRNIKLMNTQEKIPLFQDVLNEVDGKVGIMVELKNRGKAGALEEKAYDMLKKYKGRFVVQSFNPLSMEWFHKNAPHIVRGQLAGYFKHEKVSLITKIALRNLLLNCLSKPDFVNYDIDYLDRLPIKILKLKGKFLFGWTAKNEIEYENALGVCKNVVFENFNPMKKSLVKNNTL</sequence>
<proteinExistence type="predicted"/>
<protein>
    <submittedName>
        <fullName evidence="2">Glycerophosphoryl diester phosphodiesterase</fullName>
    </submittedName>
</protein>
<organism evidence="2 3">
    <name type="scientific">Vallitalea longa</name>
    <dbReference type="NCBI Taxonomy" id="2936439"/>
    <lineage>
        <taxon>Bacteria</taxon>
        <taxon>Bacillati</taxon>
        <taxon>Bacillota</taxon>
        <taxon>Clostridia</taxon>
        <taxon>Lachnospirales</taxon>
        <taxon>Vallitaleaceae</taxon>
        <taxon>Vallitalea</taxon>
    </lineage>
</organism>
<evidence type="ECO:0000313" key="3">
    <source>
        <dbReference type="Proteomes" id="UP001144256"/>
    </source>
</evidence>
<evidence type="ECO:0000259" key="1">
    <source>
        <dbReference type="PROSITE" id="PS51704"/>
    </source>
</evidence>
<dbReference type="PANTHER" id="PTHR46211:SF1">
    <property type="entry name" value="GLYCEROPHOSPHODIESTER PHOSPHODIESTERASE, CYTOPLASMIC"/>
    <property type="match status" value="1"/>
</dbReference>
<dbReference type="PANTHER" id="PTHR46211">
    <property type="entry name" value="GLYCEROPHOSPHORYL DIESTER PHOSPHODIESTERASE"/>
    <property type="match status" value="1"/>
</dbReference>
<dbReference type="Pfam" id="PF03009">
    <property type="entry name" value="GDPD"/>
    <property type="match status" value="1"/>
</dbReference>
<reference evidence="2" key="1">
    <citation type="submission" date="2022-06" db="EMBL/GenBank/DDBJ databases">
        <title>Vallitalea longa sp. nov., an anaerobic bacterium isolated from marine sediment.</title>
        <authorList>
            <person name="Hirano S."/>
            <person name="Terahara T."/>
            <person name="Mori K."/>
            <person name="Hamada M."/>
            <person name="Matsumoto R."/>
            <person name="Kobayashi T."/>
        </authorList>
    </citation>
    <scope>NUCLEOTIDE SEQUENCE</scope>
    <source>
        <strain evidence="2">SH18-1</strain>
    </source>
</reference>
<dbReference type="RefSeq" id="WP_281814620.1">
    <property type="nucleotide sequence ID" value="NZ_BRLB01000003.1"/>
</dbReference>
<dbReference type="PROSITE" id="PS51704">
    <property type="entry name" value="GP_PDE"/>
    <property type="match status" value="1"/>
</dbReference>
<dbReference type="Gene3D" id="3.20.20.190">
    <property type="entry name" value="Phosphatidylinositol (PI) phosphodiesterase"/>
    <property type="match status" value="1"/>
</dbReference>